<dbReference type="EMBL" id="MDUX01000086">
    <property type="protein sequence ID" value="KAF7597828.1"/>
    <property type="molecule type" value="Genomic_DNA"/>
</dbReference>
<gene>
    <name evidence="2" type="ORF">BGI27_16650</name>
    <name evidence="3" type="ORF">CGU29_16650</name>
</gene>
<dbReference type="Proteomes" id="UP000216107">
    <property type="component" value="Unassembled WGS sequence"/>
</dbReference>
<name>A0A272EMR2_9RHOO</name>
<sequence length="184" mass="18851">MCIERSCQQGLTFVELVVFIVIVAVSLAGILNVLDFSVRHGADPMLFKQQVSIAESLLEEVASKPFTWCDPDDPVVTSAGGTAACGVAQGLAPTAGESRNSGTSPFDNVGDYSGFSMTGIQAPDGTAIDGLAAYTATVAIAQAGAAFGLADASAALRIDVTVTTPGQAAITLTGYRMRYAQNAP</sequence>
<dbReference type="AlphaFoldDB" id="A0A272EMR2"/>
<dbReference type="Proteomes" id="UP000623509">
    <property type="component" value="Unassembled WGS sequence"/>
</dbReference>
<comment type="caution">
    <text evidence="3">The sequence shown here is derived from an EMBL/GenBank/DDBJ whole genome shotgun (WGS) entry which is preliminary data.</text>
</comment>
<evidence type="ECO:0000313" key="2">
    <source>
        <dbReference type="EMBL" id="KAF7597828.1"/>
    </source>
</evidence>
<evidence type="ECO:0000313" key="4">
    <source>
        <dbReference type="Proteomes" id="UP000216107"/>
    </source>
</evidence>
<keyword evidence="1" id="KW-0472">Membrane</keyword>
<accession>A0A272EMR2</accession>
<feature type="transmembrane region" description="Helical" evidence="1">
    <location>
        <begin position="12"/>
        <end position="34"/>
    </location>
</feature>
<organism evidence="3 4">
    <name type="scientific">Candidatus Dactylopiibacterium carminicum</name>
    <dbReference type="NCBI Taxonomy" id="857335"/>
    <lineage>
        <taxon>Bacteria</taxon>
        <taxon>Pseudomonadati</taxon>
        <taxon>Pseudomonadota</taxon>
        <taxon>Betaproteobacteria</taxon>
        <taxon>Rhodocyclales</taxon>
        <taxon>Rhodocyclaceae</taxon>
        <taxon>Candidatus Dactylopiibacterium</taxon>
    </lineage>
</organism>
<evidence type="ECO:0000256" key="1">
    <source>
        <dbReference type="SAM" id="Phobius"/>
    </source>
</evidence>
<proteinExistence type="predicted"/>
<dbReference type="RefSeq" id="WP_095525937.1">
    <property type="nucleotide sequence ID" value="NZ_MDUX01000086.1"/>
</dbReference>
<dbReference type="InterPro" id="IPR012902">
    <property type="entry name" value="N_methyl_site"/>
</dbReference>
<evidence type="ECO:0008006" key="6">
    <source>
        <dbReference type="Google" id="ProtNLM"/>
    </source>
</evidence>
<keyword evidence="5" id="KW-1185">Reference proteome</keyword>
<keyword evidence="1" id="KW-0812">Transmembrane</keyword>
<evidence type="ECO:0000313" key="5">
    <source>
        <dbReference type="Proteomes" id="UP000623509"/>
    </source>
</evidence>
<keyword evidence="1" id="KW-1133">Transmembrane helix</keyword>
<dbReference type="OrthoDB" id="8759523at2"/>
<evidence type="ECO:0000313" key="3">
    <source>
        <dbReference type="EMBL" id="PAS91399.1"/>
    </source>
</evidence>
<reference evidence="3 4" key="2">
    <citation type="submission" date="2017-07" db="EMBL/GenBank/DDBJ databases">
        <title>Candidatus Dactylopiibacterium carminicum, a nitrogen-fixing symbiont of the cochineal insect Dactylopius coccus and Dactylopius opuntiae (Hemiptera: Coccoidea: Dactylopiidae).</title>
        <authorList>
            <person name="Vera A."/>
        </authorList>
    </citation>
    <scope>NUCLEOTIDE SEQUENCE [LARGE SCALE GENOMIC DNA]</scope>
    <source>
        <strain evidence="3 4">NFDCM</strain>
    </source>
</reference>
<reference evidence="2 5" key="1">
    <citation type="submission" date="2016-08" db="EMBL/GenBank/DDBJ databases">
        <title>Candidatus Dactylopiibacterium carminicum genome sequence.</title>
        <authorList>
            <person name="Ramirez-Puebla S.T."/>
            <person name="Ormeno-Orrillo E."/>
            <person name="Vera-Ponce De Leon A."/>
            <person name="Luis L."/>
            <person name="Sanchez-Flores A."/>
            <person name="Monica R."/>
            <person name="Martinez-Romero E."/>
        </authorList>
    </citation>
    <scope>NUCLEOTIDE SEQUENCE [LARGE SCALE GENOMIC DNA]</scope>
    <source>
        <strain evidence="2">END1</strain>
    </source>
</reference>
<protein>
    <recommendedName>
        <fullName evidence="6">MSHA biogenesis protein MshD</fullName>
    </recommendedName>
</protein>
<dbReference type="EMBL" id="NMRN01000090">
    <property type="protein sequence ID" value="PAS91399.1"/>
    <property type="molecule type" value="Genomic_DNA"/>
</dbReference>
<dbReference type="Pfam" id="PF07963">
    <property type="entry name" value="N_methyl"/>
    <property type="match status" value="1"/>
</dbReference>